<protein>
    <submittedName>
        <fullName evidence="2">Carotenoid biosynthesis protein</fullName>
    </submittedName>
</protein>
<feature type="transmembrane region" description="Helical" evidence="1">
    <location>
        <begin position="189"/>
        <end position="208"/>
    </location>
</feature>
<feature type="transmembrane region" description="Helical" evidence="1">
    <location>
        <begin position="229"/>
        <end position="249"/>
    </location>
</feature>
<dbReference type="RefSeq" id="WP_160901885.1">
    <property type="nucleotide sequence ID" value="NZ_CP102850.1"/>
</dbReference>
<gene>
    <name evidence="2" type="ORF">GIY30_10260</name>
</gene>
<feature type="transmembrane region" description="Helical" evidence="1">
    <location>
        <begin position="72"/>
        <end position="96"/>
    </location>
</feature>
<evidence type="ECO:0000256" key="1">
    <source>
        <dbReference type="SAM" id="Phobius"/>
    </source>
</evidence>
<name>A0A6L7GPE5_9ACTN</name>
<proteinExistence type="predicted"/>
<evidence type="ECO:0000313" key="3">
    <source>
        <dbReference type="Proteomes" id="UP000475545"/>
    </source>
</evidence>
<accession>A0A6L7GPE5</accession>
<sequence length="288" mass="30176">MNPFASRATPLAPPLVDRWRVAAPWALFGCAFLAQTAFPFTDGGTPALTTASVMFLAAAVVAHMASSRGARAALTLVAVAGVGGLVAETVGVHTGFPFGSYEYNTTLGLQVVGVPALVPLAWTMMAWPALAAARRLVGPHRVVTTLVGAWALTAWDVFLDPQMVDQGHWRWSDPHPALPGVEGIPLTNFAGWFLVSAIMVTLLDRLIPVAPTSPGDPGPSDSWSATADLLPLAVYLWTYVSSVIAHAVFFGRPPVALVGGVVMGLVAIPVAITVLRRSALRGSARAQN</sequence>
<keyword evidence="1" id="KW-1133">Transmembrane helix</keyword>
<feature type="transmembrane region" description="Helical" evidence="1">
    <location>
        <begin position="255"/>
        <end position="275"/>
    </location>
</feature>
<dbReference type="Pfam" id="PF04240">
    <property type="entry name" value="Caroten_synth"/>
    <property type="match status" value="1"/>
</dbReference>
<dbReference type="InterPro" id="IPR007354">
    <property type="entry name" value="CruF-like"/>
</dbReference>
<dbReference type="PANTHER" id="PTHR39419:SF1">
    <property type="entry name" value="SLL0814 PROTEIN"/>
    <property type="match status" value="1"/>
</dbReference>
<organism evidence="2 3">
    <name type="scientific">Gordonia mangrovi</name>
    <dbReference type="NCBI Taxonomy" id="2665643"/>
    <lineage>
        <taxon>Bacteria</taxon>
        <taxon>Bacillati</taxon>
        <taxon>Actinomycetota</taxon>
        <taxon>Actinomycetes</taxon>
        <taxon>Mycobacteriales</taxon>
        <taxon>Gordoniaceae</taxon>
        <taxon>Gordonia</taxon>
    </lineage>
</organism>
<keyword evidence="1" id="KW-0472">Membrane</keyword>
<keyword evidence="1" id="KW-0812">Transmembrane</keyword>
<feature type="transmembrane region" description="Helical" evidence="1">
    <location>
        <begin position="142"/>
        <end position="159"/>
    </location>
</feature>
<dbReference type="AlphaFoldDB" id="A0A6L7GPE5"/>
<dbReference type="EMBL" id="WMBR01000002">
    <property type="protein sequence ID" value="MXP21730.1"/>
    <property type="molecule type" value="Genomic_DNA"/>
</dbReference>
<dbReference type="PANTHER" id="PTHR39419">
    <property type="entry name" value="SLL0814 PROTEIN"/>
    <property type="match status" value="1"/>
</dbReference>
<dbReference type="Proteomes" id="UP000475545">
    <property type="component" value="Unassembled WGS sequence"/>
</dbReference>
<feature type="transmembrane region" description="Helical" evidence="1">
    <location>
        <begin position="108"/>
        <end position="130"/>
    </location>
</feature>
<feature type="transmembrane region" description="Helical" evidence="1">
    <location>
        <begin position="47"/>
        <end position="65"/>
    </location>
</feature>
<comment type="caution">
    <text evidence="2">The sequence shown here is derived from an EMBL/GenBank/DDBJ whole genome shotgun (WGS) entry which is preliminary data.</text>
</comment>
<keyword evidence="3" id="KW-1185">Reference proteome</keyword>
<evidence type="ECO:0000313" key="2">
    <source>
        <dbReference type="EMBL" id="MXP21730.1"/>
    </source>
</evidence>
<reference evidence="2 3" key="1">
    <citation type="submission" date="2019-11" db="EMBL/GenBank/DDBJ databases">
        <title>Gordonia sp. nov., a novel actinobacterium isolated from mangrove soil in Hainan.</title>
        <authorList>
            <person name="Huang X."/>
            <person name="Xie Y."/>
            <person name="Chu X."/>
            <person name="Xiao K."/>
        </authorList>
    </citation>
    <scope>NUCLEOTIDE SEQUENCE [LARGE SCALE GENOMIC DNA]</scope>
    <source>
        <strain evidence="2 3">HNM0687</strain>
    </source>
</reference>
<feature type="transmembrane region" description="Helical" evidence="1">
    <location>
        <begin position="21"/>
        <end position="41"/>
    </location>
</feature>